<dbReference type="EMBL" id="SJDL01000025">
    <property type="protein sequence ID" value="TBW53342.1"/>
    <property type="molecule type" value="Genomic_DNA"/>
</dbReference>
<sequence>MTDSSYYKKSLTRGSLIKICMGISVAVFFITLITYIYVFSSLKSRALEDLEEYITQRGIRESIPFTLAMDNQKAFATDFIARLGRRKIANIDQRLEALFYRHSDGTLRIDSRFFEQDGITGVISTLGSNYAKSTDGSTDFPLSFRRSMIVGYDMLAQYGPAWHNRFANLYVSFPGDGIFMYWPKIPWGLKTGLWEINSKINLSNPNNEDVVVIDEGSKVDADPSWSNLYYDFAADNWMVSSTTPIILNGKHILSVSNDILLHELFNRTITQHLDGTYNLIFDASGKLIVHPEFMDAIQSQGGNFSILEANDQNLRNIYELTISHQEGVIDNVLDDEYLGITRLDGPGWYFVTVFPKSIISQGAFKTARVILIIGLVSLLLEIFILYFFLKRQVAIPLKQLMDATNRIASGDFSVELDVKRQDEIGHLAHQFNTMSRKIDAREKALKDARLELKKMNEGLEESVQQRTQELQKALKEVEDTQETLKQYADSLKAAMTEAESANKAKSEFLANMSHELRTPLNAILGFSSLMSRDPSLSESLRRNNEIISRSGYHLLSLINDVLDMAKIEAGQVELENAPFDLGAMVLEVNDMMQLRAQDKGLKLQFDQTSLFPRYIVGDESRLRQILVNLVGNALKFTHEGGVTIRLGTRKNSRTHLVIEVEDSGIGIAPEDQQCIFEPFLQLGEQAISKGSGLGLSITRQMVQLMGGHITLESTPDKGSVFKVDLPLQEARKSDFPKPKQAEDGEVVHLAPGQPRYRILIVEDQVDNQTLLAKLLESVGFLTKVADNGEEAIRIFQSWHPHFIWMDRRMPVMDGMEATRRIRELPGGKEVKIVAVTASAFTEERRQLLAGGMDDYIRKPYKALEIYDCLSKHLGVEYIYEAPPEPKTQRPKLTPEMVEGLPDPLREELIEALESLEIDRIDSAIKRVSAHDQQLQTTLNHLARNFDYLTLMKALQQKDNESPT</sequence>
<keyword evidence="5" id="KW-0808">Transferase</keyword>
<keyword evidence="8" id="KW-0175">Coiled coil</keyword>
<dbReference type="InterPro" id="IPR003660">
    <property type="entry name" value="HAMP_dom"/>
</dbReference>
<dbReference type="SUPFAM" id="SSF47384">
    <property type="entry name" value="Homodimeric domain of signal transducing histidine kinase"/>
    <property type="match status" value="1"/>
</dbReference>
<dbReference type="InterPro" id="IPR004358">
    <property type="entry name" value="Sig_transdc_His_kin-like_C"/>
</dbReference>
<dbReference type="SMART" id="SM00304">
    <property type="entry name" value="HAMP"/>
    <property type="match status" value="1"/>
</dbReference>
<dbReference type="CDD" id="cd06225">
    <property type="entry name" value="HAMP"/>
    <property type="match status" value="1"/>
</dbReference>
<dbReference type="PANTHER" id="PTHR45339">
    <property type="entry name" value="HYBRID SIGNAL TRANSDUCTION HISTIDINE KINASE J"/>
    <property type="match status" value="1"/>
</dbReference>
<dbReference type="Gene3D" id="3.30.450.20">
    <property type="entry name" value="PAS domain"/>
    <property type="match status" value="2"/>
</dbReference>
<dbReference type="InterPro" id="IPR005467">
    <property type="entry name" value="His_kinase_dom"/>
</dbReference>
<protein>
    <recommendedName>
        <fullName evidence="3">histidine kinase</fullName>
        <ecNumber evidence="3">2.7.13.3</ecNumber>
    </recommendedName>
</protein>
<keyword evidence="9" id="KW-1133">Transmembrane helix</keyword>
<feature type="domain" description="HAMP" evidence="12">
    <location>
        <begin position="391"/>
        <end position="443"/>
    </location>
</feature>
<dbReference type="EC" id="2.7.13.3" evidence="3"/>
<dbReference type="Gene3D" id="6.10.340.10">
    <property type="match status" value="1"/>
</dbReference>
<organism evidence="13 14">
    <name type="scientific">Marinobacter halodurans</name>
    <dbReference type="NCBI Taxonomy" id="2528979"/>
    <lineage>
        <taxon>Bacteria</taxon>
        <taxon>Pseudomonadati</taxon>
        <taxon>Pseudomonadota</taxon>
        <taxon>Gammaproteobacteria</taxon>
        <taxon>Pseudomonadales</taxon>
        <taxon>Marinobacteraceae</taxon>
        <taxon>Marinobacter</taxon>
    </lineage>
</organism>
<comment type="subcellular location">
    <subcellularLocation>
        <location evidence="2">Membrane</location>
    </subcellularLocation>
</comment>
<evidence type="ECO:0000256" key="3">
    <source>
        <dbReference type="ARBA" id="ARBA00012438"/>
    </source>
</evidence>
<dbReference type="SMART" id="SM00387">
    <property type="entry name" value="HATPase_c"/>
    <property type="match status" value="1"/>
</dbReference>
<keyword evidence="9" id="KW-0812">Transmembrane</keyword>
<keyword evidence="14" id="KW-1185">Reference proteome</keyword>
<name>A0ABY1ZHR1_9GAMM</name>
<feature type="transmembrane region" description="Helical" evidence="9">
    <location>
        <begin position="369"/>
        <end position="389"/>
    </location>
</feature>
<evidence type="ECO:0000259" key="11">
    <source>
        <dbReference type="PROSITE" id="PS50110"/>
    </source>
</evidence>
<dbReference type="CDD" id="cd16922">
    <property type="entry name" value="HATPase_EvgS-ArcB-TorS-like"/>
    <property type="match status" value="1"/>
</dbReference>
<keyword evidence="4 7" id="KW-0597">Phosphoprotein</keyword>
<comment type="catalytic activity">
    <reaction evidence="1">
        <text>ATP + protein L-histidine = ADP + protein N-phospho-L-histidine.</text>
        <dbReference type="EC" id="2.7.13.3"/>
    </reaction>
</comment>
<dbReference type="Pfam" id="PF02518">
    <property type="entry name" value="HATPase_c"/>
    <property type="match status" value="1"/>
</dbReference>
<dbReference type="PROSITE" id="PS50109">
    <property type="entry name" value="HIS_KIN"/>
    <property type="match status" value="1"/>
</dbReference>
<evidence type="ECO:0000256" key="7">
    <source>
        <dbReference type="PROSITE-ProRule" id="PRU00169"/>
    </source>
</evidence>
<gene>
    <name evidence="13" type="ORF">EZI54_15280</name>
</gene>
<reference evidence="13 14" key="1">
    <citation type="submission" date="2019-02" db="EMBL/GenBank/DDBJ databases">
        <title>Marinobacter halodurans sp. nov., a marine bacterium isolated from sea tidal flat.</title>
        <authorList>
            <person name="Yoo Y."/>
            <person name="Lee D.W."/>
            <person name="Kim B.S."/>
            <person name="Kim J.-J."/>
        </authorList>
    </citation>
    <scope>NUCLEOTIDE SEQUENCE [LARGE SCALE GENOMIC DNA]</scope>
    <source>
        <strain evidence="13 14">YJ-S3-2</strain>
    </source>
</reference>
<dbReference type="SMART" id="SM00388">
    <property type="entry name" value="HisKA"/>
    <property type="match status" value="1"/>
</dbReference>
<feature type="transmembrane region" description="Helical" evidence="9">
    <location>
        <begin position="16"/>
        <end position="38"/>
    </location>
</feature>
<keyword evidence="9" id="KW-0472">Membrane</keyword>
<dbReference type="CDD" id="cd17546">
    <property type="entry name" value="REC_hyHK_CKI1_RcsC-like"/>
    <property type="match status" value="1"/>
</dbReference>
<evidence type="ECO:0000313" key="13">
    <source>
        <dbReference type="EMBL" id="TBW53342.1"/>
    </source>
</evidence>
<evidence type="ECO:0000256" key="4">
    <source>
        <dbReference type="ARBA" id="ARBA00022553"/>
    </source>
</evidence>
<feature type="modified residue" description="4-aspartylphosphate" evidence="7">
    <location>
        <position position="806"/>
    </location>
</feature>
<proteinExistence type="predicted"/>
<evidence type="ECO:0000256" key="6">
    <source>
        <dbReference type="ARBA" id="ARBA00022777"/>
    </source>
</evidence>
<comment type="caution">
    <text evidence="13">The sequence shown here is derived from an EMBL/GenBank/DDBJ whole genome shotgun (WGS) entry which is preliminary data.</text>
</comment>
<evidence type="ECO:0000256" key="5">
    <source>
        <dbReference type="ARBA" id="ARBA00022679"/>
    </source>
</evidence>
<dbReference type="SUPFAM" id="SSF52172">
    <property type="entry name" value="CheY-like"/>
    <property type="match status" value="1"/>
</dbReference>
<feature type="coiled-coil region" evidence="8">
    <location>
        <begin position="438"/>
        <end position="504"/>
    </location>
</feature>
<dbReference type="Gene3D" id="3.40.50.2300">
    <property type="match status" value="1"/>
</dbReference>
<dbReference type="Pfam" id="PF00512">
    <property type="entry name" value="HisKA"/>
    <property type="match status" value="1"/>
</dbReference>
<dbReference type="SUPFAM" id="SSF158472">
    <property type="entry name" value="HAMP domain-like"/>
    <property type="match status" value="1"/>
</dbReference>
<dbReference type="Proteomes" id="UP000313645">
    <property type="component" value="Unassembled WGS sequence"/>
</dbReference>
<evidence type="ECO:0000256" key="8">
    <source>
        <dbReference type="SAM" id="Coils"/>
    </source>
</evidence>
<dbReference type="InterPro" id="IPR036097">
    <property type="entry name" value="HisK_dim/P_sf"/>
</dbReference>
<dbReference type="CDD" id="cd00082">
    <property type="entry name" value="HisKA"/>
    <property type="match status" value="1"/>
</dbReference>
<dbReference type="PROSITE" id="PS50110">
    <property type="entry name" value="RESPONSE_REGULATORY"/>
    <property type="match status" value="1"/>
</dbReference>
<dbReference type="InterPro" id="IPR011006">
    <property type="entry name" value="CheY-like_superfamily"/>
</dbReference>
<dbReference type="InterPro" id="IPR003661">
    <property type="entry name" value="HisK_dim/P_dom"/>
</dbReference>
<keyword evidence="6" id="KW-0418">Kinase</keyword>
<feature type="domain" description="Response regulatory" evidence="11">
    <location>
        <begin position="757"/>
        <end position="873"/>
    </location>
</feature>
<dbReference type="PROSITE" id="PS50885">
    <property type="entry name" value="HAMP"/>
    <property type="match status" value="1"/>
</dbReference>
<dbReference type="Pfam" id="PF00672">
    <property type="entry name" value="HAMP"/>
    <property type="match status" value="1"/>
</dbReference>
<evidence type="ECO:0000313" key="14">
    <source>
        <dbReference type="Proteomes" id="UP000313645"/>
    </source>
</evidence>
<dbReference type="InterPro" id="IPR003594">
    <property type="entry name" value="HATPase_dom"/>
</dbReference>
<evidence type="ECO:0000259" key="10">
    <source>
        <dbReference type="PROSITE" id="PS50109"/>
    </source>
</evidence>
<accession>A0ABY1ZHR1</accession>
<dbReference type="PANTHER" id="PTHR45339:SF3">
    <property type="entry name" value="HISTIDINE KINASE"/>
    <property type="match status" value="1"/>
</dbReference>
<evidence type="ECO:0000259" key="12">
    <source>
        <dbReference type="PROSITE" id="PS50885"/>
    </source>
</evidence>
<dbReference type="PRINTS" id="PR00344">
    <property type="entry name" value="BCTRLSENSOR"/>
</dbReference>
<feature type="domain" description="Histidine kinase" evidence="10">
    <location>
        <begin position="511"/>
        <end position="729"/>
    </location>
</feature>
<dbReference type="SUPFAM" id="SSF55874">
    <property type="entry name" value="ATPase domain of HSP90 chaperone/DNA topoisomerase II/histidine kinase"/>
    <property type="match status" value="1"/>
</dbReference>
<evidence type="ECO:0000256" key="1">
    <source>
        <dbReference type="ARBA" id="ARBA00000085"/>
    </source>
</evidence>
<evidence type="ECO:0000256" key="9">
    <source>
        <dbReference type="SAM" id="Phobius"/>
    </source>
</evidence>
<dbReference type="Gene3D" id="1.10.287.130">
    <property type="match status" value="1"/>
</dbReference>
<dbReference type="Gene3D" id="3.30.565.10">
    <property type="entry name" value="Histidine kinase-like ATPase, C-terminal domain"/>
    <property type="match status" value="1"/>
</dbReference>
<dbReference type="InterPro" id="IPR001789">
    <property type="entry name" value="Sig_transdc_resp-reg_receiver"/>
</dbReference>
<dbReference type="SMART" id="SM00448">
    <property type="entry name" value="REC"/>
    <property type="match status" value="1"/>
</dbReference>
<dbReference type="InterPro" id="IPR036890">
    <property type="entry name" value="HATPase_C_sf"/>
</dbReference>
<dbReference type="Pfam" id="PF00072">
    <property type="entry name" value="Response_reg"/>
    <property type="match status" value="1"/>
</dbReference>
<evidence type="ECO:0000256" key="2">
    <source>
        <dbReference type="ARBA" id="ARBA00004370"/>
    </source>
</evidence>